<dbReference type="PANTHER" id="PTHR30097:SF4">
    <property type="entry name" value="SLR6042 PROTEIN"/>
    <property type="match status" value="1"/>
</dbReference>
<feature type="signal peptide" evidence="3">
    <location>
        <begin position="1"/>
        <end position="18"/>
    </location>
</feature>
<keyword evidence="2" id="KW-0813">Transport</keyword>
<reference evidence="6" key="1">
    <citation type="submission" date="2022-11" db="EMBL/GenBank/DDBJ databases">
        <title>Methylomonas rapida sp. nov., Carotenoid-Producing Obligate Methanotrophs with High Growth Characteristics and Biotechnological Potential.</title>
        <authorList>
            <person name="Tikhonova E.N."/>
            <person name="Suleimanov R.Z."/>
            <person name="Miroshnikov K."/>
            <person name="Oshkin I.Y."/>
            <person name="Belova S.E."/>
            <person name="Danilova O.V."/>
            <person name="Ashikhmin A."/>
            <person name="Konopkin A."/>
            <person name="But S.Y."/>
            <person name="Khmelenina V.N."/>
            <person name="Kuznetsov N."/>
            <person name="Pimenov N.V."/>
            <person name="Dedysh S.N."/>
        </authorList>
    </citation>
    <scope>NUCLEOTIDE SEQUENCE</scope>
    <source>
        <strain evidence="6">MP1</strain>
    </source>
</reference>
<organism evidence="6 7">
    <name type="scientific">Methylomonas rapida</name>
    <dbReference type="NCBI Taxonomy" id="2963939"/>
    <lineage>
        <taxon>Bacteria</taxon>
        <taxon>Pseudomonadati</taxon>
        <taxon>Pseudomonadota</taxon>
        <taxon>Gammaproteobacteria</taxon>
        <taxon>Methylococcales</taxon>
        <taxon>Methylococcaceae</taxon>
        <taxon>Methylomonas</taxon>
    </lineage>
</organism>
<keyword evidence="3" id="KW-0732">Signal</keyword>
<proteinExistence type="inferred from homology"/>
<dbReference type="InterPro" id="IPR051909">
    <property type="entry name" value="MFP_Cation_Efflux"/>
</dbReference>
<name>A0ABY7GKN8_9GAMM</name>
<dbReference type="SUPFAM" id="SSF111369">
    <property type="entry name" value="HlyD-like secretion proteins"/>
    <property type="match status" value="1"/>
</dbReference>
<feature type="chain" id="PRO_5046722653" evidence="3">
    <location>
        <begin position="19"/>
        <end position="363"/>
    </location>
</feature>
<dbReference type="Pfam" id="PF25954">
    <property type="entry name" value="Beta-barrel_RND_2"/>
    <property type="match status" value="1"/>
</dbReference>
<dbReference type="RefSeq" id="WP_255190029.1">
    <property type="nucleotide sequence ID" value="NZ_CP113517.1"/>
</dbReference>
<dbReference type="InterPro" id="IPR006143">
    <property type="entry name" value="RND_pump_MFP"/>
</dbReference>
<evidence type="ECO:0000256" key="1">
    <source>
        <dbReference type="ARBA" id="ARBA00009477"/>
    </source>
</evidence>
<protein>
    <submittedName>
        <fullName evidence="6">Efflux RND transporter periplasmic adaptor subunit</fullName>
    </submittedName>
</protein>
<feature type="domain" description="CusB-like beta-barrel" evidence="4">
    <location>
        <begin position="216"/>
        <end position="286"/>
    </location>
</feature>
<dbReference type="Gene3D" id="1.10.287.470">
    <property type="entry name" value="Helix hairpin bin"/>
    <property type="match status" value="1"/>
</dbReference>
<comment type="similarity">
    <text evidence="1">Belongs to the membrane fusion protein (MFP) (TC 8.A.1) family.</text>
</comment>
<dbReference type="EMBL" id="CP113517">
    <property type="protein sequence ID" value="WAR45062.1"/>
    <property type="molecule type" value="Genomic_DNA"/>
</dbReference>
<evidence type="ECO:0000259" key="4">
    <source>
        <dbReference type="Pfam" id="PF25954"/>
    </source>
</evidence>
<dbReference type="Gene3D" id="2.40.30.170">
    <property type="match status" value="1"/>
</dbReference>
<dbReference type="InterPro" id="IPR058647">
    <property type="entry name" value="BSH_CzcB-like"/>
</dbReference>
<dbReference type="Gene3D" id="2.40.420.20">
    <property type="match status" value="1"/>
</dbReference>
<sequence>MRKIVLIVLLASMLNVSAEDMQIRMTPEQIDNLAIKLGPVIASQKIPLFSAPATVVAPANRDVLLSTSQPGLLTRLSANIGDKVEKGQMVAQIQSPELVALQQQFLTAQSELNLVGLELKRDKKLLEEGVIAERRWQETQAMHGSKAARGNEARQLLGMAGMSKAEIDALGKSHTLSSTLNIRAPINGVVLERLATLGTRLDLQAPLYRIADLSELWLEINIPQEKLHAVRIGDRVQVTDSDVQAIISLLGQSVDQSNQTVMARAVVQGKPEHLRIGQHLNVQLMQDGRQAGFLVPNTAIAQNAGHSYVFVRNPEGFAVTEVTVIGKQGQESMITGPIAENQAIAVQGAVALKANWLGLGGDD</sequence>
<evidence type="ECO:0000256" key="3">
    <source>
        <dbReference type="SAM" id="SignalP"/>
    </source>
</evidence>
<feature type="domain" description="CzcB-like barrel-sandwich hybrid" evidence="5">
    <location>
        <begin position="69"/>
        <end position="212"/>
    </location>
</feature>
<dbReference type="Gene3D" id="2.40.50.100">
    <property type="match status" value="1"/>
</dbReference>
<dbReference type="PANTHER" id="PTHR30097">
    <property type="entry name" value="CATION EFFLUX SYSTEM PROTEIN CUSB"/>
    <property type="match status" value="1"/>
</dbReference>
<evidence type="ECO:0000259" key="5">
    <source>
        <dbReference type="Pfam" id="PF25973"/>
    </source>
</evidence>
<evidence type="ECO:0000313" key="7">
    <source>
        <dbReference type="Proteomes" id="UP001162780"/>
    </source>
</evidence>
<keyword evidence="7" id="KW-1185">Reference proteome</keyword>
<evidence type="ECO:0000256" key="2">
    <source>
        <dbReference type="ARBA" id="ARBA00022448"/>
    </source>
</evidence>
<dbReference type="NCBIfam" id="TIGR01730">
    <property type="entry name" value="RND_mfp"/>
    <property type="match status" value="1"/>
</dbReference>
<evidence type="ECO:0000313" key="6">
    <source>
        <dbReference type="EMBL" id="WAR45062.1"/>
    </source>
</evidence>
<gene>
    <name evidence="6" type="ORF">NM686_000715</name>
</gene>
<dbReference type="InterPro" id="IPR058792">
    <property type="entry name" value="Beta-barrel_RND_2"/>
</dbReference>
<accession>A0ABY7GKN8</accession>
<dbReference type="Proteomes" id="UP001162780">
    <property type="component" value="Chromosome"/>
</dbReference>
<dbReference type="Pfam" id="PF25973">
    <property type="entry name" value="BSH_CzcB"/>
    <property type="match status" value="1"/>
</dbReference>